<keyword evidence="3" id="KW-1185">Reference proteome</keyword>
<evidence type="ECO:0000313" key="2">
    <source>
        <dbReference type="EMBL" id="GGK31159.1"/>
    </source>
</evidence>
<reference evidence="2" key="2">
    <citation type="submission" date="2020-09" db="EMBL/GenBank/DDBJ databases">
        <authorList>
            <person name="Sun Q."/>
            <person name="Ohkuma M."/>
        </authorList>
    </citation>
    <scope>NUCLEOTIDE SEQUENCE</scope>
    <source>
        <strain evidence="2">JCM 12862</strain>
    </source>
</reference>
<comment type="caution">
    <text evidence="2">The sequence shown here is derived from an EMBL/GenBank/DDBJ whole genome shotgun (WGS) entry which is preliminary data.</text>
</comment>
<evidence type="ECO:0000313" key="3">
    <source>
        <dbReference type="Proteomes" id="UP000612329"/>
    </source>
</evidence>
<reference evidence="2" key="1">
    <citation type="journal article" date="2014" name="Int. J. Syst. Evol. Microbiol.">
        <title>Complete genome sequence of Corynebacterium casei LMG S-19264T (=DSM 44701T), isolated from a smear-ripened cheese.</title>
        <authorList>
            <consortium name="US DOE Joint Genome Institute (JGI-PGF)"/>
            <person name="Walter F."/>
            <person name="Albersmeier A."/>
            <person name="Kalinowski J."/>
            <person name="Ruckert C."/>
        </authorList>
    </citation>
    <scope>NUCLEOTIDE SEQUENCE</scope>
    <source>
        <strain evidence="2">JCM 12862</strain>
    </source>
</reference>
<dbReference type="EMBL" id="BMNR01000006">
    <property type="protein sequence ID" value="GGK31159.1"/>
    <property type="molecule type" value="Genomic_DNA"/>
</dbReference>
<dbReference type="Proteomes" id="UP000612329">
    <property type="component" value="Unassembled WGS sequence"/>
</dbReference>
<gene>
    <name evidence="2" type="ORF">GCM10007962_26990</name>
</gene>
<dbReference type="RefSeq" id="WP_188654039.1">
    <property type="nucleotide sequence ID" value="NZ_BMNR01000006.1"/>
</dbReference>
<proteinExistence type="predicted"/>
<name>A0A8J3BSN2_9FLAO</name>
<evidence type="ECO:0008006" key="4">
    <source>
        <dbReference type="Google" id="ProtNLM"/>
    </source>
</evidence>
<accession>A0A8J3BSN2</accession>
<feature type="signal peptide" evidence="1">
    <location>
        <begin position="1"/>
        <end position="18"/>
    </location>
</feature>
<feature type="chain" id="PRO_5035225969" description="Glycine zipper domain-containing protein" evidence="1">
    <location>
        <begin position="19"/>
        <end position="171"/>
    </location>
</feature>
<keyword evidence="1" id="KW-0732">Signal</keyword>
<dbReference type="AlphaFoldDB" id="A0A8J3BSN2"/>
<organism evidence="2 3">
    <name type="scientific">Yeosuana aromativorans</name>
    <dbReference type="NCBI Taxonomy" id="288019"/>
    <lineage>
        <taxon>Bacteria</taxon>
        <taxon>Pseudomonadati</taxon>
        <taxon>Bacteroidota</taxon>
        <taxon>Flavobacteriia</taxon>
        <taxon>Flavobacteriales</taxon>
        <taxon>Flavobacteriaceae</taxon>
        <taxon>Yeosuana</taxon>
    </lineage>
</organism>
<protein>
    <recommendedName>
        <fullName evidence="4">Glycine zipper domain-containing protein</fullName>
    </recommendedName>
</protein>
<evidence type="ECO:0000256" key="1">
    <source>
        <dbReference type="SAM" id="SignalP"/>
    </source>
</evidence>
<sequence>MNKLILLLTLLISISISAQENKTQNLFVRVFDMAGKKIGKGHIYSINDSLIILSKSKKLKELHLKDIGKIKTKHSGGNNILIGATTGVLVGAILGSVNPPTDSSGGTFTWAGGSSGDELASGVTVGVLSGTIIGSVSALFKNSKTFIIEGNKEKWHVFAESVNSLYKRKKQ</sequence>